<evidence type="ECO:0000256" key="5">
    <source>
        <dbReference type="ARBA" id="ARBA00023014"/>
    </source>
</evidence>
<dbReference type="SUPFAM" id="SSF51905">
    <property type="entry name" value="FAD/NAD(P)-binding domain"/>
    <property type="match status" value="1"/>
</dbReference>
<dbReference type="PANTHER" id="PTHR43498:SF1">
    <property type="entry name" value="COB--COM HETERODISULFIDE REDUCTASE IRON-SULFUR SUBUNIT A"/>
    <property type="match status" value="1"/>
</dbReference>
<keyword evidence="3" id="KW-0560">Oxidoreductase</keyword>
<dbReference type="Pfam" id="PF12831">
    <property type="entry name" value="FAD_oxidored"/>
    <property type="match status" value="1"/>
</dbReference>
<dbReference type="EMBL" id="JAEHFY010000015">
    <property type="protein sequence ID" value="MBK0383568.1"/>
    <property type="molecule type" value="Genomic_DNA"/>
</dbReference>
<evidence type="ECO:0000256" key="6">
    <source>
        <dbReference type="SAM" id="Phobius"/>
    </source>
</evidence>
<keyword evidence="4" id="KW-0408">Iron</keyword>
<keyword evidence="8" id="KW-1185">Reference proteome</keyword>
<proteinExistence type="predicted"/>
<keyword evidence="5" id="KW-0411">Iron-sulfur</keyword>
<evidence type="ECO:0000256" key="3">
    <source>
        <dbReference type="ARBA" id="ARBA00023002"/>
    </source>
</evidence>
<keyword evidence="6" id="KW-1133">Transmembrane helix</keyword>
<dbReference type="InterPro" id="IPR036188">
    <property type="entry name" value="FAD/NAD-bd_sf"/>
</dbReference>
<reference evidence="7 8" key="1">
    <citation type="submission" date="2020-12" db="EMBL/GenBank/DDBJ databases">
        <title>Bacterial novel species Pedobacter sp. SD-b isolated from soil.</title>
        <authorList>
            <person name="Jung H.-Y."/>
        </authorList>
    </citation>
    <scope>NUCLEOTIDE SEQUENCE [LARGE SCALE GENOMIC DNA]</scope>
    <source>
        <strain evidence="7 8">SD-b</strain>
    </source>
</reference>
<evidence type="ECO:0000313" key="7">
    <source>
        <dbReference type="EMBL" id="MBK0383568.1"/>
    </source>
</evidence>
<evidence type="ECO:0000256" key="2">
    <source>
        <dbReference type="ARBA" id="ARBA00022723"/>
    </source>
</evidence>
<gene>
    <name evidence="7" type="ORF">I5M32_11425</name>
</gene>
<name>A0ABS1BKZ8_9SPHI</name>
<organism evidence="7 8">
    <name type="scientific">Pedobacter segetis</name>
    <dbReference type="NCBI Taxonomy" id="2793069"/>
    <lineage>
        <taxon>Bacteria</taxon>
        <taxon>Pseudomonadati</taxon>
        <taxon>Bacteroidota</taxon>
        <taxon>Sphingobacteriia</taxon>
        <taxon>Sphingobacteriales</taxon>
        <taxon>Sphingobacteriaceae</taxon>
        <taxon>Pedobacter</taxon>
    </lineage>
</organism>
<dbReference type="InterPro" id="IPR039650">
    <property type="entry name" value="HdrA-like"/>
</dbReference>
<sequence>MLKENFSLKRTLKTQKIVTDFLIVGGGISGVCTAIVAARSGIRVVLVQDRPVLGGNASSEVRLWILGATSHMGNNNRWAREGGIIDEILVENLYRNREGNPLIFDTILLEKIYEEANIQLLLNTSAFEVNKSDDKNISNVKAFCSQNSTMYDIYANLFCDASGDGVIAFLAGASFRMGAETKQEFGEGFAPDVKDYGELLGHSIYFYTKDTGAPIKYVAPSYAKKDVGSLPRIRNYKLPEYGCRLWWVEYGGRLDTIHQSEDIKFELWKVIYGLWDYVKNSGKFPEAENLTLEWVGTIPGKRESRRFEGDYILVQQDIVEQKRHDDAVAFGGWAMDLHPADGVFSDKNGCTQWHSKGVYQIPYRCFYSKDIDNLFLAGRIISVSHVAFSSTRVMATCAMGGQAVGLAASLAIKSSLKPRDFSSGENLIKLQLELNKIGQSIPFVPLADSDNLLNAATLDSSSSLSLEGFPADGEWIELEFSTAQMLPFKKGELYTLEFPFKVLNDTTLRFELRTSSKMQNHTPDVMLEEHLVFLNKGKRNVKISLKEVLKEDQYVFLCFMKNNDLQVKCSQTKVTGILSVLNKTNKAVSNFGRQDPPSDIGVDTFEFWTPYRRPRCQNLAFKISPSISCFEIQNIKNGFLRPYEKPNAWVSALDDENPTIKLNWEHQVTINEIVLMLDNDFDHPLESSLYGHPEDVLPFCVRDYSLKKCKSTAVYTKEDNYQTINKIILSEPLNTKELILELKRPSGNVPAAIYQILIYS</sequence>
<keyword evidence="1" id="KW-0004">4Fe-4S</keyword>
<feature type="transmembrane region" description="Helical" evidence="6">
    <location>
        <begin position="21"/>
        <end position="42"/>
    </location>
</feature>
<comment type="caution">
    <text evidence="7">The sequence shown here is derived from an EMBL/GenBank/DDBJ whole genome shotgun (WGS) entry which is preliminary data.</text>
</comment>
<evidence type="ECO:0000256" key="4">
    <source>
        <dbReference type="ARBA" id="ARBA00023004"/>
    </source>
</evidence>
<dbReference type="RefSeq" id="WP_200586400.1">
    <property type="nucleotide sequence ID" value="NZ_JAEHFY010000015.1"/>
</dbReference>
<dbReference type="Proteomes" id="UP000660024">
    <property type="component" value="Unassembled WGS sequence"/>
</dbReference>
<dbReference type="Gene3D" id="3.50.50.60">
    <property type="entry name" value="FAD/NAD(P)-binding domain"/>
    <property type="match status" value="1"/>
</dbReference>
<accession>A0ABS1BKZ8</accession>
<keyword evidence="6" id="KW-0472">Membrane</keyword>
<keyword evidence="6" id="KW-0812">Transmembrane</keyword>
<protein>
    <submittedName>
        <fullName evidence="7">FAD-dependent oxidoreductase</fullName>
    </submittedName>
</protein>
<evidence type="ECO:0000256" key="1">
    <source>
        <dbReference type="ARBA" id="ARBA00022485"/>
    </source>
</evidence>
<evidence type="ECO:0000313" key="8">
    <source>
        <dbReference type="Proteomes" id="UP000660024"/>
    </source>
</evidence>
<keyword evidence="2" id="KW-0479">Metal-binding</keyword>
<dbReference type="PANTHER" id="PTHR43498">
    <property type="entry name" value="FERREDOXIN:COB-COM HETERODISULFIDE REDUCTASE SUBUNIT A"/>
    <property type="match status" value="1"/>
</dbReference>